<dbReference type="Proteomes" id="UP001487740">
    <property type="component" value="Unassembled WGS sequence"/>
</dbReference>
<proteinExistence type="predicted"/>
<reference evidence="2 3" key="1">
    <citation type="submission" date="2023-03" db="EMBL/GenBank/DDBJ databases">
        <title>High-quality genome of Scylla paramamosain provides insights in environmental adaptation.</title>
        <authorList>
            <person name="Zhang L."/>
        </authorList>
    </citation>
    <scope>NUCLEOTIDE SEQUENCE [LARGE SCALE GENOMIC DNA]</scope>
    <source>
        <strain evidence="2">LZ_2023a</strain>
        <tissue evidence="2">Muscle</tissue>
    </source>
</reference>
<name>A0AAW0SSX2_SCYPA</name>
<feature type="region of interest" description="Disordered" evidence="1">
    <location>
        <begin position="1"/>
        <end position="31"/>
    </location>
</feature>
<accession>A0AAW0SSX2</accession>
<evidence type="ECO:0000256" key="1">
    <source>
        <dbReference type="SAM" id="MobiDB-lite"/>
    </source>
</evidence>
<comment type="caution">
    <text evidence="2">The sequence shown here is derived from an EMBL/GenBank/DDBJ whole genome shotgun (WGS) entry which is preliminary data.</text>
</comment>
<organism evidence="2 3">
    <name type="scientific">Scylla paramamosain</name>
    <name type="common">Mud crab</name>
    <dbReference type="NCBI Taxonomy" id="85552"/>
    <lineage>
        <taxon>Eukaryota</taxon>
        <taxon>Metazoa</taxon>
        <taxon>Ecdysozoa</taxon>
        <taxon>Arthropoda</taxon>
        <taxon>Crustacea</taxon>
        <taxon>Multicrustacea</taxon>
        <taxon>Malacostraca</taxon>
        <taxon>Eumalacostraca</taxon>
        <taxon>Eucarida</taxon>
        <taxon>Decapoda</taxon>
        <taxon>Pleocyemata</taxon>
        <taxon>Brachyura</taxon>
        <taxon>Eubrachyura</taxon>
        <taxon>Portunoidea</taxon>
        <taxon>Portunidae</taxon>
        <taxon>Portuninae</taxon>
        <taxon>Scylla</taxon>
    </lineage>
</organism>
<sequence length="82" mass="8380">MLPPSPLTPGDSSPPPRPPGPVLVGWGGAGRGGAGITSGATFRISVVECVGQELRLVNKEGPARLPPPHCVRKAHTPTALKE</sequence>
<dbReference type="AlphaFoldDB" id="A0AAW0SSX2"/>
<evidence type="ECO:0000313" key="3">
    <source>
        <dbReference type="Proteomes" id="UP001487740"/>
    </source>
</evidence>
<protein>
    <submittedName>
        <fullName evidence="2">Uncharacterized protein</fullName>
    </submittedName>
</protein>
<keyword evidence="3" id="KW-1185">Reference proteome</keyword>
<gene>
    <name evidence="2" type="ORF">O3P69_011154</name>
</gene>
<evidence type="ECO:0000313" key="2">
    <source>
        <dbReference type="EMBL" id="KAK8378448.1"/>
    </source>
</evidence>
<dbReference type="EMBL" id="JARAKH010000045">
    <property type="protein sequence ID" value="KAK8378448.1"/>
    <property type="molecule type" value="Genomic_DNA"/>
</dbReference>
<feature type="region of interest" description="Disordered" evidence="1">
    <location>
        <begin position="60"/>
        <end position="82"/>
    </location>
</feature>
<feature type="compositionally biased region" description="Pro residues" evidence="1">
    <location>
        <begin position="1"/>
        <end position="21"/>
    </location>
</feature>